<protein>
    <submittedName>
        <fullName evidence="1">Uncharacterized protein</fullName>
    </submittedName>
</protein>
<dbReference type="KEGG" id="rcf:Poly24_29560"/>
<dbReference type="EMBL" id="CP036348">
    <property type="protein sequence ID" value="QDV69241.1"/>
    <property type="molecule type" value="Genomic_DNA"/>
</dbReference>
<gene>
    <name evidence="1" type="ORF">Poly24_29560</name>
</gene>
<accession>A0A518JUL2</accession>
<dbReference type="Proteomes" id="UP000315082">
    <property type="component" value="Chromosome"/>
</dbReference>
<organism evidence="1 2">
    <name type="scientific">Rosistilla carotiformis</name>
    <dbReference type="NCBI Taxonomy" id="2528017"/>
    <lineage>
        <taxon>Bacteria</taxon>
        <taxon>Pseudomonadati</taxon>
        <taxon>Planctomycetota</taxon>
        <taxon>Planctomycetia</taxon>
        <taxon>Pirellulales</taxon>
        <taxon>Pirellulaceae</taxon>
        <taxon>Rosistilla</taxon>
    </lineage>
</organism>
<name>A0A518JUL2_9BACT</name>
<proteinExistence type="predicted"/>
<dbReference type="AlphaFoldDB" id="A0A518JUL2"/>
<reference evidence="1 2" key="1">
    <citation type="submission" date="2019-02" db="EMBL/GenBank/DDBJ databases">
        <title>Deep-cultivation of Planctomycetes and their phenomic and genomic characterization uncovers novel biology.</title>
        <authorList>
            <person name="Wiegand S."/>
            <person name="Jogler M."/>
            <person name="Boedeker C."/>
            <person name="Pinto D."/>
            <person name="Vollmers J."/>
            <person name="Rivas-Marin E."/>
            <person name="Kohn T."/>
            <person name="Peeters S.H."/>
            <person name="Heuer A."/>
            <person name="Rast P."/>
            <person name="Oberbeckmann S."/>
            <person name="Bunk B."/>
            <person name="Jeske O."/>
            <person name="Meyerdierks A."/>
            <person name="Storesund J.E."/>
            <person name="Kallscheuer N."/>
            <person name="Luecker S."/>
            <person name="Lage O.M."/>
            <person name="Pohl T."/>
            <person name="Merkel B.J."/>
            <person name="Hornburger P."/>
            <person name="Mueller R.-W."/>
            <person name="Bruemmer F."/>
            <person name="Labrenz M."/>
            <person name="Spormann A.M."/>
            <person name="Op den Camp H."/>
            <person name="Overmann J."/>
            <person name="Amann R."/>
            <person name="Jetten M.S.M."/>
            <person name="Mascher T."/>
            <person name="Medema M.H."/>
            <person name="Devos D.P."/>
            <person name="Kaster A.-K."/>
            <person name="Ovreas L."/>
            <person name="Rohde M."/>
            <person name="Galperin M.Y."/>
            <person name="Jogler C."/>
        </authorList>
    </citation>
    <scope>NUCLEOTIDE SEQUENCE [LARGE SCALE GENOMIC DNA]</scope>
    <source>
        <strain evidence="1 2">Poly24</strain>
    </source>
</reference>
<keyword evidence="2" id="KW-1185">Reference proteome</keyword>
<dbReference type="RefSeq" id="WP_145096410.1">
    <property type="nucleotide sequence ID" value="NZ_CP036348.1"/>
</dbReference>
<evidence type="ECO:0000313" key="1">
    <source>
        <dbReference type="EMBL" id="QDV69241.1"/>
    </source>
</evidence>
<sequence>MLGKSKEIALFESFDRHLFHKIETASKHFRLEDLLVRAHVTEQKDAGHIVNMVEVYQDQAVVHL</sequence>
<evidence type="ECO:0000313" key="2">
    <source>
        <dbReference type="Proteomes" id="UP000315082"/>
    </source>
</evidence>